<accession>A0A0U1P304</accession>
<dbReference type="EMBL" id="CVRB01000005">
    <property type="protein sequence ID" value="CRK84591.1"/>
    <property type="molecule type" value="Genomic_DNA"/>
</dbReference>
<dbReference type="Proteomes" id="UP000199087">
    <property type="component" value="Unassembled WGS sequence"/>
</dbReference>
<protein>
    <submittedName>
        <fullName evidence="2">Uncharacterized protein</fullName>
    </submittedName>
</protein>
<keyword evidence="1" id="KW-1133">Transmembrane helix</keyword>
<keyword evidence="1" id="KW-0472">Membrane</keyword>
<keyword evidence="3" id="KW-1185">Reference proteome</keyword>
<proteinExistence type="predicted"/>
<dbReference type="AlphaFoldDB" id="A0A0U1P304"/>
<evidence type="ECO:0000313" key="3">
    <source>
        <dbReference type="Proteomes" id="UP000199087"/>
    </source>
</evidence>
<reference evidence="3" key="1">
    <citation type="submission" date="2015-05" db="EMBL/GenBank/DDBJ databases">
        <authorList>
            <person name="Urmite Genomes"/>
        </authorList>
    </citation>
    <scope>NUCLEOTIDE SEQUENCE [LARGE SCALE GENOMIC DNA]</scope>
    <source>
        <strain evidence="3">LF1</strain>
    </source>
</reference>
<sequence>MKMNVFSIFLILIGVIIGALGYFFFTNVFIPNMM</sequence>
<gene>
    <name evidence="2" type="ORF">BN000_04633</name>
</gene>
<evidence type="ECO:0000256" key="1">
    <source>
        <dbReference type="SAM" id="Phobius"/>
    </source>
</evidence>
<organism evidence="2 3">
    <name type="scientific">Neobacillus massiliamazoniensis</name>
    <dbReference type="NCBI Taxonomy" id="1499688"/>
    <lineage>
        <taxon>Bacteria</taxon>
        <taxon>Bacillati</taxon>
        <taxon>Bacillota</taxon>
        <taxon>Bacilli</taxon>
        <taxon>Bacillales</taxon>
        <taxon>Bacillaceae</taxon>
        <taxon>Neobacillus</taxon>
    </lineage>
</organism>
<keyword evidence="1" id="KW-0812">Transmembrane</keyword>
<name>A0A0U1P304_9BACI</name>
<feature type="transmembrane region" description="Helical" evidence="1">
    <location>
        <begin position="6"/>
        <end position="30"/>
    </location>
</feature>
<evidence type="ECO:0000313" key="2">
    <source>
        <dbReference type="EMBL" id="CRK84591.1"/>
    </source>
</evidence>